<dbReference type="SUPFAM" id="SSF103473">
    <property type="entry name" value="MFS general substrate transporter"/>
    <property type="match status" value="1"/>
</dbReference>
<evidence type="ECO:0000256" key="5">
    <source>
        <dbReference type="SAM" id="Phobius"/>
    </source>
</evidence>
<feature type="transmembrane region" description="Helical" evidence="5">
    <location>
        <begin position="404"/>
        <end position="424"/>
    </location>
</feature>
<keyword evidence="2 5" id="KW-0812">Transmembrane</keyword>
<comment type="caution">
    <text evidence="6">The sequence shown here is derived from an EMBL/GenBank/DDBJ whole genome shotgun (WGS) entry which is preliminary data.</text>
</comment>
<name>A0AAV4SB38_9ARAC</name>
<feature type="transmembrane region" description="Helical" evidence="5">
    <location>
        <begin position="153"/>
        <end position="174"/>
    </location>
</feature>
<evidence type="ECO:0000313" key="7">
    <source>
        <dbReference type="Proteomes" id="UP001054837"/>
    </source>
</evidence>
<sequence>MPPTISKSVDSSACLYQGKTDDPPVPLHFENTIPVANGPRPSSTEALKNTACCLVRVVKKLRLEIVSFFFTFSYVLTRISSTSMIMNKVCLAHFNYPPEVCYNLENYTEIKVAVERLSTNYQLGHTIIQTAPAALLSCFVGPWSDHYGRKFPVAIAILGMSVDTLGSAVCAYFLDSRVEYYYIPAAFTGCFGGLVTLLAVVYSYASDLTPVAERTMKYAFIEMATGFSQPLGVAAGGWIYNFFGYPAVFLLSTGGLFISFLCVTFLLPETRGLDNKDPLGTKMKKMFTCETFRESFIATAKERPQKGRKQIVLLIISMCFIIIATNSTSDINFLYVHHQFNWGNTEYSTITAIYSVFGVVLLIIVVPIFKYFRSGDPTLGLVGTVSIILKFLGIGFAFKPFVFHIANLLGLLSACASLAARSRISKVVSNDDLGKVFSFVATAESLLPVLTTVLISQIFNAFLNIYPGMPYIILAVCLFLPFVVFTWMTCLPPMNSANVRRSTERDRETYTNIDA</sequence>
<feature type="transmembrane region" description="Helical" evidence="5">
    <location>
        <begin position="471"/>
        <end position="491"/>
    </location>
</feature>
<feature type="transmembrane region" description="Helical" evidence="5">
    <location>
        <begin position="436"/>
        <end position="459"/>
    </location>
</feature>
<dbReference type="EMBL" id="BPLQ01007426">
    <property type="protein sequence ID" value="GIY30032.1"/>
    <property type="molecule type" value="Genomic_DNA"/>
</dbReference>
<dbReference type="GO" id="GO:0016020">
    <property type="term" value="C:membrane"/>
    <property type="evidence" value="ECO:0007669"/>
    <property type="project" value="UniProtKB-SubCell"/>
</dbReference>
<dbReference type="AlphaFoldDB" id="A0AAV4SB38"/>
<reference evidence="6 7" key="1">
    <citation type="submission" date="2021-06" db="EMBL/GenBank/DDBJ databases">
        <title>Caerostris darwini draft genome.</title>
        <authorList>
            <person name="Kono N."/>
            <person name="Arakawa K."/>
        </authorList>
    </citation>
    <scope>NUCLEOTIDE SEQUENCE [LARGE SCALE GENOMIC DNA]</scope>
</reference>
<feature type="transmembrane region" description="Helical" evidence="5">
    <location>
        <begin position="349"/>
        <end position="372"/>
    </location>
</feature>
<evidence type="ECO:0000256" key="4">
    <source>
        <dbReference type="ARBA" id="ARBA00023136"/>
    </source>
</evidence>
<protein>
    <submittedName>
        <fullName evidence="6">Proton-coupled folate transporter</fullName>
    </submittedName>
</protein>
<keyword evidence="7" id="KW-1185">Reference proteome</keyword>
<keyword evidence="4 5" id="KW-0472">Membrane</keyword>
<evidence type="ECO:0000256" key="1">
    <source>
        <dbReference type="ARBA" id="ARBA00004141"/>
    </source>
</evidence>
<evidence type="ECO:0000256" key="3">
    <source>
        <dbReference type="ARBA" id="ARBA00022989"/>
    </source>
</evidence>
<accession>A0AAV4SB38</accession>
<keyword evidence="3 5" id="KW-1133">Transmembrane helix</keyword>
<dbReference type="InterPro" id="IPR036259">
    <property type="entry name" value="MFS_trans_sf"/>
</dbReference>
<dbReference type="Pfam" id="PF07690">
    <property type="entry name" value="MFS_1"/>
    <property type="match status" value="1"/>
</dbReference>
<evidence type="ECO:0000313" key="6">
    <source>
        <dbReference type="EMBL" id="GIY30032.1"/>
    </source>
</evidence>
<dbReference type="InterPro" id="IPR011701">
    <property type="entry name" value="MFS"/>
</dbReference>
<organism evidence="6 7">
    <name type="scientific">Caerostris darwini</name>
    <dbReference type="NCBI Taxonomy" id="1538125"/>
    <lineage>
        <taxon>Eukaryota</taxon>
        <taxon>Metazoa</taxon>
        <taxon>Ecdysozoa</taxon>
        <taxon>Arthropoda</taxon>
        <taxon>Chelicerata</taxon>
        <taxon>Arachnida</taxon>
        <taxon>Araneae</taxon>
        <taxon>Araneomorphae</taxon>
        <taxon>Entelegynae</taxon>
        <taxon>Araneoidea</taxon>
        <taxon>Araneidae</taxon>
        <taxon>Caerostris</taxon>
    </lineage>
</organism>
<comment type="subcellular location">
    <subcellularLocation>
        <location evidence="1">Membrane</location>
        <topology evidence="1">Multi-pass membrane protein</topology>
    </subcellularLocation>
</comment>
<feature type="transmembrane region" description="Helical" evidence="5">
    <location>
        <begin position="246"/>
        <end position="267"/>
    </location>
</feature>
<dbReference type="PANTHER" id="PTHR23507">
    <property type="entry name" value="ZGC:174356"/>
    <property type="match status" value="1"/>
</dbReference>
<dbReference type="GO" id="GO:0022857">
    <property type="term" value="F:transmembrane transporter activity"/>
    <property type="evidence" value="ECO:0007669"/>
    <property type="project" value="InterPro"/>
</dbReference>
<dbReference type="Gene3D" id="1.20.1250.20">
    <property type="entry name" value="MFS general substrate transporter like domains"/>
    <property type="match status" value="1"/>
</dbReference>
<feature type="transmembrane region" description="Helical" evidence="5">
    <location>
        <begin position="217"/>
        <end position="240"/>
    </location>
</feature>
<dbReference type="Proteomes" id="UP001054837">
    <property type="component" value="Unassembled WGS sequence"/>
</dbReference>
<gene>
    <name evidence="6" type="primary">slc46a1_1</name>
    <name evidence="6" type="ORF">CDAR_445161</name>
</gene>
<dbReference type="PANTHER" id="PTHR23507:SF1">
    <property type="entry name" value="FI18259P1-RELATED"/>
    <property type="match status" value="1"/>
</dbReference>
<feature type="transmembrane region" description="Helical" evidence="5">
    <location>
        <begin position="311"/>
        <end position="329"/>
    </location>
</feature>
<evidence type="ECO:0000256" key="2">
    <source>
        <dbReference type="ARBA" id="ARBA00022692"/>
    </source>
</evidence>
<proteinExistence type="predicted"/>
<feature type="transmembrane region" description="Helical" evidence="5">
    <location>
        <begin position="379"/>
        <end position="398"/>
    </location>
</feature>
<feature type="transmembrane region" description="Helical" evidence="5">
    <location>
        <begin position="180"/>
        <end position="205"/>
    </location>
</feature>